<dbReference type="AlphaFoldDB" id="A0A9Q9HNB1"/>
<reference evidence="1" key="1">
    <citation type="submission" date="2021-08" db="EMBL/GenBank/DDBJ databases">
        <authorList>
            <person name="Nwanade C."/>
            <person name="Wang M."/>
            <person name="Masoudi A."/>
            <person name="Yu Z."/>
            <person name="Liu J."/>
        </authorList>
    </citation>
    <scope>NUCLEOTIDE SEQUENCE</scope>
    <source>
        <strain evidence="1">S122</strain>
        <plasmid evidence="1">unnamed1</plasmid>
    </source>
</reference>
<name>A0A9Q9HNB1_LEICA</name>
<keyword evidence="1" id="KW-0614">Plasmid</keyword>
<gene>
    <name evidence="1" type="ORF">K3721_18980</name>
</gene>
<proteinExistence type="predicted"/>
<dbReference type="KEGG" id="lcae:K3721_18980"/>
<accession>A0A9Q9HNB1</accession>
<sequence length="158" mass="17403">MSLGRYPSEVRAIADELGDILNNELSQQAAKRLSARGAAAYNAPSQSELDAAIKFLGQSPSQRARKLKSMSPEDACTLVLHARFVGLKAAQALHFADRFEMVPGKGYRDAAVFAAREISNARFSPEPHEVASLPMRYDDEYQPALGSREGSRWTFDDE</sequence>
<protein>
    <submittedName>
        <fullName evidence="1">Uncharacterized protein</fullName>
    </submittedName>
</protein>
<dbReference type="Proteomes" id="UP001058713">
    <property type="component" value="Plasmid unnamed1"/>
</dbReference>
<dbReference type="RefSeq" id="WP_259972708.1">
    <property type="nucleotide sequence ID" value="NZ_CP081071.1"/>
</dbReference>
<geneLocation type="plasmid" evidence="1 2">
    <name>unnamed1</name>
</geneLocation>
<evidence type="ECO:0000313" key="1">
    <source>
        <dbReference type="EMBL" id="UWQ55921.1"/>
    </source>
</evidence>
<organism evidence="1 2">
    <name type="scientific">Leisingera caerulea</name>
    <name type="common">Phaeobacter caeruleus</name>
    <dbReference type="NCBI Taxonomy" id="506591"/>
    <lineage>
        <taxon>Bacteria</taxon>
        <taxon>Pseudomonadati</taxon>
        <taxon>Pseudomonadota</taxon>
        <taxon>Alphaproteobacteria</taxon>
        <taxon>Rhodobacterales</taxon>
        <taxon>Roseobacteraceae</taxon>
        <taxon>Leisingera</taxon>
    </lineage>
</organism>
<dbReference type="EMBL" id="CP081071">
    <property type="protein sequence ID" value="UWQ55921.1"/>
    <property type="molecule type" value="Genomic_DNA"/>
</dbReference>
<evidence type="ECO:0000313" key="2">
    <source>
        <dbReference type="Proteomes" id="UP001058713"/>
    </source>
</evidence>